<dbReference type="AlphaFoldDB" id="A0A8H3PEE5"/>
<evidence type="ECO:0000313" key="2">
    <source>
        <dbReference type="EMBL" id="CAF9938599.1"/>
    </source>
</evidence>
<comment type="caution">
    <text evidence="2">The sequence shown here is derived from an EMBL/GenBank/DDBJ whole genome shotgun (WGS) entry which is preliminary data.</text>
</comment>
<reference evidence="2" key="1">
    <citation type="submission" date="2021-03" db="EMBL/GenBank/DDBJ databases">
        <authorList>
            <person name="Tagirdzhanova G."/>
        </authorList>
    </citation>
    <scope>NUCLEOTIDE SEQUENCE</scope>
</reference>
<dbReference type="Proteomes" id="UP000664534">
    <property type="component" value="Unassembled WGS sequence"/>
</dbReference>
<proteinExistence type="predicted"/>
<feature type="signal peptide" evidence="1">
    <location>
        <begin position="1"/>
        <end position="18"/>
    </location>
</feature>
<keyword evidence="1" id="KW-0732">Signal</keyword>
<organism evidence="2 3">
    <name type="scientific">Imshaugia aleurites</name>
    <dbReference type="NCBI Taxonomy" id="172621"/>
    <lineage>
        <taxon>Eukaryota</taxon>
        <taxon>Fungi</taxon>
        <taxon>Dikarya</taxon>
        <taxon>Ascomycota</taxon>
        <taxon>Pezizomycotina</taxon>
        <taxon>Lecanoromycetes</taxon>
        <taxon>OSLEUM clade</taxon>
        <taxon>Lecanoromycetidae</taxon>
        <taxon>Lecanorales</taxon>
        <taxon>Lecanorineae</taxon>
        <taxon>Parmeliaceae</taxon>
        <taxon>Imshaugia</taxon>
    </lineage>
</organism>
<evidence type="ECO:0000313" key="3">
    <source>
        <dbReference type="Proteomes" id="UP000664534"/>
    </source>
</evidence>
<keyword evidence="3" id="KW-1185">Reference proteome</keyword>
<evidence type="ECO:0000256" key="1">
    <source>
        <dbReference type="SAM" id="SignalP"/>
    </source>
</evidence>
<protein>
    <recommendedName>
        <fullName evidence="4">Apple domain-containing protein</fullName>
    </recommendedName>
</protein>
<accession>A0A8H3PEE5</accession>
<evidence type="ECO:0008006" key="4">
    <source>
        <dbReference type="Google" id="ProtNLM"/>
    </source>
</evidence>
<name>A0A8H3PEE5_9LECA</name>
<dbReference type="OrthoDB" id="63533at2759"/>
<gene>
    <name evidence="2" type="ORF">IMSHALPRED_001017</name>
</gene>
<sequence>MLLSNGLAVVSAIAAGLALTTNAKLKDHGHQHGDVFGRFLHKSTASSGSSLSITTLGAADSTIAVLPTATGVATVPDCFGGDCDPTNATHHSKPLTRATPVPQLQFQALELQNDLSTSLPSRRRIRYGTSKISGKGEAAPSAELDPASTGTILAKMGDINMKLASDNEAKIKLLPAFDASGSTLDGKAIAPRQADGYQSFALRGFSNPTPTASSVAPGATATSVCPVANGTTYTSDAGIIYRIICNTDFPDDDYPFQLVDSFAGCVQKCDAYNYNAHHVKCVAALYIASRNKDANDCYLKSSIDNPTPSTLQIQGAIRIGYASSSATTSSTSTIASPSSAAATTSASGVTSPGVIYASGDSIIAPKVAGSYLQGPSQNAPSSQYLDIEAPAGIKLAKTLLATGVNGDLSTSYPISPETGVLEVNISTQSYLNPLTDTPHLSRDGGKGGMLNGEHLFVFCDTGSYSPPTSTVDGNFLGFVSSSVAIDIGMNGLSGNALKIQDGIGEWSDNVGRMRGFAPLTTGELAYNEASQGNGQRYAVWPESSIIPLDASTGIIYAPIVYDNVNMATKAAVFTYTGSTLLIITAGGKGGPVAERSVDKIFDQDEVEWGCIGGLRSWGASGIGGDDGNVYLFGNVAGGLLLARTSAASVSDRDSFEYWGGSSWSSDMPPSLSTAYFIAGAFMDVDVFYSPRHLTFIIVYMTTYADSTFYYRYLEADQGILPPFVPGGDSSSDYVENILKYSWSEQQLLFKANPGLSGKYIYSGGAHLGYYGSNDIVNGGTKMLLSWTSPTGLDPSTLTSEYQIVTAEVDFA</sequence>
<dbReference type="EMBL" id="CAJPDT010000110">
    <property type="protein sequence ID" value="CAF9938599.1"/>
    <property type="molecule type" value="Genomic_DNA"/>
</dbReference>
<feature type="chain" id="PRO_5034002623" description="Apple domain-containing protein" evidence="1">
    <location>
        <begin position="19"/>
        <end position="811"/>
    </location>
</feature>